<dbReference type="KEGG" id="gbi:PG2T_07770"/>
<protein>
    <submittedName>
        <fullName evidence="4">Alpha-L-glutamate ligase-like protein</fullName>
    </submittedName>
</protein>
<dbReference type="GO" id="GO:0005737">
    <property type="term" value="C:cytoplasm"/>
    <property type="evidence" value="ECO:0007669"/>
    <property type="project" value="TreeGrafter"/>
</dbReference>
<dbReference type="AlphaFoldDB" id="A0A1B1YT97"/>
<dbReference type="PANTHER" id="PTHR21621:SF0">
    <property type="entry name" value="BETA-CITRYLGLUTAMATE SYNTHASE B-RELATED"/>
    <property type="match status" value="1"/>
</dbReference>
<name>A0A1B1YT97_9GAMM</name>
<sequence>MITFPWQRARALRAHGVLGMNQRNGDFIARVNPRRLYPLVDDKVRTKTLAQAAGIQVPELYGLIAIQHQVLDLPKLLEGREDFVVKPVNGSGGNGVLVIVGRRKGRYRKASGAQLTEDELEHHVSNTLSGLYSLGGQPDAAMIEYRVKVDPVFEPISHQGVPDLRTVVYKGYPVLAMVRLPTALSDGKANLHQGAIGAGIDIATGLTGRGVWRNEVIDEHIDTGNPITGVQVPQWETLLELAARCYDISGLGYLGVDFVLDRDFGPMMLEMNARPGLNIQIANQTGLLPRLATVDAHGRQGASVAERVAFAQERFGRA</sequence>
<feature type="domain" description="ATP-grasp" evidence="3">
    <location>
        <begin position="47"/>
        <end position="310"/>
    </location>
</feature>
<keyword evidence="4" id="KW-0436">Ligase</keyword>
<dbReference type="STRING" id="1810504.PG2T_07770"/>
<proteinExistence type="predicted"/>
<evidence type="ECO:0000313" key="4">
    <source>
        <dbReference type="EMBL" id="ANX04090.1"/>
    </source>
</evidence>
<dbReference type="PROSITE" id="PS50975">
    <property type="entry name" value="ATP_GRASP"/>
    <property type="match status" value="1"/>
</dbReference>
<dbReference type="NCBIfam" id="TIGR02291">
    <property type="entry name" value="rimK_rel_E_lig"/>
    <property type="match status" value="1"/>
</dbReference>
<dbReference type="Gene3D" id="3.30.470.20">
    <property type="entry name" value="ATP-grasp fold, B domain"/>
    <property type="match status" value="1"/>
</dbReference>
<dbReference type="InterPro" id="IPR011761">
    <property type="entry name" value="ATP-grasp"/>
</dbReference>
<accession>A0A1B1YT97</accession>
<dbReference type="Proteomes" id="UP000092952">
    <property type="component" value="Chromosome"/>
</dbReference>
<dbReference type="InParanoid" id="A0A1B1YT97"/>
<evidence type="ECO:0000256" key="1">
    <source>
        <dbReference type="ARBA" id="ARBA00023211"/>
    </source>
</evidence>
<dbReference type="InterPro" id="IPR039523">
    <property type="entry name" value="RimK-rel_E_lig_ATP-grasp"/>
</dbReference>
<keyword evidence="2" id="KW-0067">ATP-binding</keyword>
<keyword evidence="5" id="KW-1185">Reference proteome</keyword>
<reference evidence="5" key="1">
    <citation type="submission" date="2016-03" db="EMBL/GenBank/DDBJ databases">
        <title>Complete genome sequence of Solimmundus cernigliae, representing a novel lineage of polycyclic aromatic hydrocarbon degraders within the Gammaproteobacteria.</title>
        <authorList>
            <person name="Singleton D.R."/>
            <person name="Dickey A.N."/>
            <person name="Scholl E.H."/>
            <person name="Wright F.A."/>
            <person name="Aitken M.D."/>
        </authorList>
    </citation>
    <scope>NUCLEOTIDE SEQUENCE [LARGE SCALE GENOMIC DNA]</scope>
    <source>
        <strain evidence="5">TR3.2</strain>
    </source>
</reference>
<keyword evidence="1" id="KW-0464">Manganese</keyword>
<dbReference type="Pfam" id="PF14397">
    <property type="entry name" value="ATPgrasp_ST"/>
    <property type="match status" value="1"/>
</dbReference>
<organism evidence="4 5">
    <name type="scientific">Immundisolibacter cernigliae</name>
    <dbReference type="NCBI Taxonomy" id="1810504"/>
    <lineage>
        <taxon>Bacteria</taxon>
        <taxon>Pseudomonadati</taxon>
        <taxon>Pseudomonadota</taxon>
        <taxon>Gammaproteobacteria</taxon>
        <taxon>Immundisolibacterales</taxon>
        <taxon>Immundisolibacteraceae</taxon>
        <taxon>Immundisolibacter</taxon>
    </lineage>
</organism>
<dbReference type="InterPro" id="IPR011758">
    <property type="entry name" value="RimK-rel_E_lig"/>
</dbReference>
<dbReference type="GO" id="GO:0009432">
    <property type="term" value="P:SOS response"/>
    <property type="evidence" value="ECO:0007669"/>
    <property type="project" value="TreeGrafter"/>
</dbReference>
<dbReference type="GO" id="GO:0005524">
    <property type="term" value="F:ATP binding"/>
    <property type="evidence" value="ECO:0007669"/>
    <property type="project" value="UniProtKB-UniRule"/>
</dbReference>
<gene>
    <name evidence="4" type="ORF">PG2T_07770</name>
</gene>
<dbReference type="SUPFAM" id="SSF56059">
    <property type="entry name" value="Glutathione synthetase ATP-binding domain-like"/>
    <property type="match status" value="1"/>
</dbReference>
<evidence type="ECO:0000259" key="3">
    <source>
        <dbReference type="PROSITE" id="PS50975"/>
    </source>
</evidence>
<dbReference type="EMBL" id="CP014671">
    <property type="protein sequence ID" value="ANX04090.1"/>
    <property type="molecule type" value="Genomic_DNA"/>
</dbReference>
<dbReference type="PANTHER" id="PTHR21621">
    <property type="entry name" value="RIBOSOMAL PROTEIN S6 MODIFICATION PROTEIN"/>
    <property type="match status" value="1"/>
</dbReference>
<dbReference type="GO" id="GO:0018169">
    <property type="term" value="F:ribosomal S6-glutamic acid ligase activity"/>
    <property type="evidence" value="ECO:0007669"/>
    <property type="project" value="TreeGrafter"/>
</dbReference>
<evidence type="ECO:0000313" key="5">
    <source>
        <dbReference type="Proteomes" id="UP000092952"/>
    </source>
</evidence>
<dbReference type="OrthoDB" id="336227at2"/>
<keyword evidence="2" id="KW-0547">Nucleotide-binding</keyword>
<dbReference type="GO" id="GO:0046872">
    <property type="term" value="F:metal ion binding"/>
    <property type="evidence" value="ECO:0007669"/>
    <property type="project" value="InterPro"/>
</dbReference>
<evidence type="ECO:0000256" key="2">
    <source>
        <dbReference type="PROSITE-ProRule" id="PRU00409"/>
    </source>
</evidence>
<dbReference type="RefSeq" id="WP_068803971.1">
    <property type="nucleotide sequence ID" value="NZ_CP014671.1"/>
</dbReference>